<reference evidence="3 4" key="1">
    <citation type="submission" date="2021-03" db="EMBL/GenBank/DDBJ databases">
        <title>First Case of infection caused by Chromobacterium haemolyticum derived from water in China.</title>
        <authorList>
            <person name="Chen J."/>
            <person name="Liu C."/>
        </authorList>
    </citation>
    <scope>NUCLEOTIDE SEQUENCE [LARGE SCALE GENOMIC DNA]</scope>
    <source>
        <strain evidence="3 4">WJ-5</strain>
    </source>
</reference>
<proteinExistence type="predicted"/>
<dbReference type="InterPro" id="IPR000259">
    <property type="entry name" value="Adhesion_dom_fimbrial"/>
</dbReference>
<dbReference type="RefSeq" id="WP_043591924.1">
    <property type="nucleotide sequence ID" value="NZ_AP019312.1"/>
</dbReference>
<dbReference type="PANTHER" id="PTHR33420:SF10">
    <property type="entry name" value="FIMBRIAE MAJOR SUBUNIT"/>
    <property type="match status" value="1"/>
</dbReference>
<evidence type="ECO:0000259" key="2">
    <source>
        <dbReference type="Pfam" id="PF00419"/>
    </source>
</evidence>
<dbReference type="PANTHER" id="PTHR33420">
    <property type="entry name" value="FIMBRIAL SUBUNIT ELFA-RELATED"/>
    <property type="match status" value="1"/>
</dbReference>
<dbReference type="GeneID" id="58558615"/>
<dbReference type="InterPro" id="IPR036937">
    <property type="entry name" value="Adhesion_dom_fimbrial_sf"/>
</dbReference>
<protein>
    <submittedName>
        <fullName evidence="3">Type 1 fimbrial protein</fullName>
    </submittedName>
</protein>
<dbReference type="SUPFAM" id="SSF49401">
    <property type="entry name" value="Bacterial adhesins"/>
    <property type="match status" value="1"/>
</dbReference>
<feature type="chain" id="PRO_5047250989" evidence="1">
    <location>
        <begin position="19"/>
        <end position="173"/>
    </location>
</feature>
<dbReference type="InterPro" id="IPR050263">
    <property type="entry name" value="Bact_Fimbrial_Adh_Pro"/>
</dbReference>
<sequence length="173" mass="17494">MKKIAVLASLCLPALAWADNTINFQGEVTSQTCSVDINGNAATPLVLLPTVPATSLSTLGDVAGQTDFTIRLTGCEAAPAGGTKINTVFVANSLTADGNIGNVGTAGMVALQLLDPATPATPFDLTGGYKAPGLELLEGATSAEHKFAVRYYAEGAATAGSVLGSVQYAVSYL</sequence>
<organism evidence="3 4">
    <name type="scientific">Chromobacterium haemolyticum</name>
    <dbReference type="NCBI Taxonomy" id="394935"/>
    <lineage>
        <taxon>Bacteria</taxon>
        <taxon>Pseudomonadati</taxon>
        <taxon>Pseudomonadota</taxon>
        <taxon>Betaproteobacteria</taxon>
        <taxon>Neisseriales</taxon>
        <taxon>Chromobacteriaceae</taxon>
        <taxon>Chromobacterium</taxon>
    </lineage>
</organism>
<dbReference type="Proteomes" id="UP000664349">
    <property type="component" value="Unassembled WGS sequence"/>
</dbReference>
<keyword evidence="4" id="KW-1185">Reference proteome</keyword>
<feature type="signal peptide" evidence="1">
    <location>
        <begin position="1"/>
        <end position="18"/>
    </location>
</feature>
<evidence type="ECO:0000313" key="3">
    <source>
        <dbReference type="EMBL" id="MBO0415847.1"/>
    </source>
</evidence>
<evidence type="ECO:0000256" key="1">
    <source>
        <dbReference type="SAM" id="SignalP"/>
    </source>
</evidence>
<dbReference type="Gene3D" id="2.60.40.1090">
    <property type="entry name" value="Fimbrial-type adhesion domain"/>
    <property type="match status" value="1"/>
</dbReference>
<accession>A0ABS3GLC1</accession>
<feature type="domain" description="Fimbrial-type adhesion" evidence="2">
    <location>
        <begin position="22"/>
        <end position="172"/>
    </location>
</feature>
<evidence type="ECO:0000313" key="4">
    <source>
        <dbReference type="Proteomes" id="UP000664349"/>
    </source>
</evidence>
<dbReference type="InterPro" id="IPR008966">
    <property type="entry name" value="Adhesion_dom_sf"/>
</dbReference>
<gene>
    <name evidence="3" type="ORF">J1C50_09990</name>
</gene>
<keyword evidence="1" id="KW-0732">Signal</keyword>
<dbReference type="EMBL" id="JAFLRD010000007">
    <property type="protein sequence ID" value="MBO0415847.1"/>
    <property type="molecule type" value="Genomic_DNA"/>
</dbReference>
<comment type="caution">
    <text evidence="3">The sequence shown here is derived from an EMBL/GenBank/DDBJ whole genome shotgun (WGS) entry which is preliminary data.</text>
</comment>
<name>A0ABS3GLC1_9NEIS</name>
<dbReference type="Pfam" id="PF00419">
    <property type="entry name" value="Fimbrial"/>
    <property type="match status" value="1"/>
</dbReference>